<evidence type="ECO:0000256" key="1">
    <source>
        <dbReference type="ARBA" id="ARBA00010396"/>
    </source>
</evidence>
<evidence type="ECO:0000256" key="4">
    <source>
        <dbReference type="ARBA" id="ARBA00022691"/>
    </source>
</evidence>
<keyword evidence="4" id="KW-0949">S-adenosyl-L-methionine</keyword>
<dbReference type="GO" id="GO:0071424">
    <property type="term" value="F:rRNA (cytosine-N4-)-methyltransferase activity"/>
    <property type="evidence" value="ECO:0007669"/>
    <property type="project" value="TreeGrafter"/>
</dbReference>
<dbReference type="Gene3D" id="3.40.50.150">
    <property type="entry name" value="Vaccinia Virus protein VP39"/>
    <property type="match status" value="2"/>
</dbReference>
<evidence type="ECO:0000313" key="6">
    <source>
        <dbReference type="Proteomes" id="UP000266841"/>
    </source>
</evidence>
<dbReference type="OrthoDB" id="16290at2759"/>
<keyword evidence="2" id="KW-0489">Methyltransferase</keyword>
<dbReference type="GO" id="GO:0070475">
    <property type="term" value="P:rRNA base methylation"/>
    <property type="evidence" value="ECO:0007669"/>
    <property type="project" value="TreeGrafter"/>
</dbReference>
<dbReference type="AlphaFoldDB" id="K0T6M2"/>
<evidence type="ECO:0000256" key="3">
    <source>
        <dbReference type="ARBA" id="ARBA00022679"/>
    </source>
</evidence>
<dbReference type="SUPFAM" id="SSF53335">
    <property type="entry name" value="S-adenosyl-L-methionine-dependent methyltransferases"/>
    <property type="match status" value="1"/>
</dbReference>
<dbReference type="Pfam" id="PF01795">
    <property type="entry name" value="Methyltransf_5"/>
    <property type="match status" value="1"/>
</dbReference>
<name>K0T6M2_THAOC</name>
<dbReference type="InterPro" id="IPR023397">
    <property type="entry name" value="SAM-dep_MeTrfase_MraW_recog"/>
</dbReference>
<dbReference type="EMBL" id="AGNL01015278">
    <property type="protein sequence ID" value="EJK66087.1"/>
    <property type="molecule type" value="Genomic_DNA"/>
</dbReference>
<proteinExistence type="inferred from homology"/>
<dbReference type="InterPro" id="IPR002903">
    <property type="entry name" value="RsmH"/>
</dbReference>
<dbReference type="Proteomes" id="UP000266841">
    <property type="component" value="Unassembled WGS sequence"/>
</dbReference>
<gene>
    <name evidence="5" type="ORF">THAOC_13008</name>
</gene>
<dbReference type="PANTHER" id="PTHR11265:SF0">
    <property type="entry name" value="12S RRNA N4-METHYLCYTIDINE METHYLTRANSFERASE"/>
    <property type="match status" value="1"/>
</dbReference>
<comment type="similarity">
    <text evidence="1">Belongs to the methyltransferase superfamily. RsmH family.</text>
</comment>
<dbReference type="PANTHER" id="PTHR11265">
    <property type="entry name" value="S-ADENOSYL-METHYLTRANSFERASE MRAW"/>
    <property type="match status" value="1"/>
</dbReference>
<evidence type="ECO:0000313" key="5">
    <source>
        <dbReference type="EMBL" id="EJK66087.1"/>
    </source>
</evidence>
<evidence type="ECO:0008006" key="7">
    <source>
        <dbReference type="Google" id="ProtNLM"/>
    </source>
</evidence>
<dbReference type="eggNOG" id="KOG2782">
    <property type="taxonomic scope" value="Eukaryota"/>
</dbReference>
<comment type="caution">
    <text evidence="5">The sequence shown here is derived from an EMBL/GenBank/DDBJ whole genome shotgun (WGS) entry which is preliminary data.</text>
</comment>
<dbReference type="SUPFAM" id="SSF81799">
    <property type="entry name" value="Putative methyltransferase TM0872, insert domain"/>
    <property type="match status" value="1"/>
</dbReference>
<accession>K0T6M2</accession>
<reference evidence="5 6" key="1">
    <citation type="journal article" date="2012" name="Genome Biol.">
        <title>Genome and low-iron response of an oceanic diatom adapted to chronic iron limitation.</title>
        <authorList>
            <person name="Lommer M."/>
            <person name="Specht M."/>
            <person name="Roy A.S."/>
            <person name="Kraemer L."/>
            <person name="Andreson R."/>
            <person name="Gutowska M.A."/>
            <person name="Wolf J."/>
            <person name="Bergner S.V."/>
            <person name="Schilhabel M.B."/>
            <person name="Klostermeier U.C."/>
            <person name="Beiko R.G."/>
            <person name="Rosenstiel P."/>
            <person name="Hippler M."/>
            <person name="Laroche J."/>
        </authorList>
    </citation>
    <scope>NUCLEOTIDE SEQUENCE [LARGE SCALE GENOMIC DNA]</scope>
    <source>
        <strain evidence="5 6">CCMP1005</strain>
    </source>
</reference>
<dbReference type="Gene3D" id="1.10.150.170">
    <property type="entry name" value="Putative methyltransferase TM0872, insert domain"/>
    <property type="match status" value="2"/>
</dbReference>
<keyword evidence="3" id="KW-0808">Transferase</keyword>
<sequence length="530" mass="59106">MITWRRHAPMPCTFARRMLHVVQGQGIPVSSSVSWVHCRGLSRKRHKSSTSSALASGQELASLHVPVMPDEVLDLWLPKGATVQETLRKKHLVDGTIGLGGHTSAMIKLAGQRSTPVKILGLDRDGDALSLAHERIQSDCLQDAMRVEFHRGSFADISPGLLEQQGFPSNGVDGIFIDLGMNSLQIDDSSRGFTFRRKGPLDMRFDRISTKSRARDVVNGYSAKELAFIFREHSDEPLSEEIAAYIVKWRKEKFGRRQQRKPNDGIRTTLELRYAIEEAVEQAMMAKGGGVGKSSDPAFKKFRQIWHHSNGRTLPQAKKTKYMKQFEERRLRHPNPVMRVFQALRIEVNSEIDQIAMLLQGSAPTTCLGIGGRLVVLAFHPGEDDLVRQEMARLVECGTHKLLTPEVDGLPKSLEQVSGGGGWRAMDAIIGPPGEAMEELNSPYHRCASRADRDRQGLNIATSLAIEHKQVGLHGLFAKVANDVLADQRHFFRRRIQFGAHIAKVVDDPARAAVSWLRSQAQKVFDFVTA</sequence>
<organism evidence="5 6">
    <name type="scientific">Thalassiosira oceanica</name>
    <name type="common">Marine diatom</name>
    <dbReference type="NCBI Taxonomy" id="159749"/>
    <lineage>
        <taxon>Eukaryota</taxon>
        <taxon>Sar</taxon>
        <taxon>Stramenopiles</taxon>
        <taxon>Ochrophyta</taxon>
        <taxon>Bacillariophyta</taxon>
        <taxon>Coscinodiscophyceae</taxon>
        <taxon>Thalassiosirophycidae</taxon>
        <taxon>Thalassiosirales</taxon>
        <taxon>Thalassiosiraceae</taxon>
        <taxon>Thalassiosira</taxon>
    </lineage>
</organism>
<evidence type="ECO:0000256" key="2">
    <source>
        <dbReference type="ARBA" id="ARBA00022603"/>
    </source>
</evidence>
<dbReference type="HAMAP" id="MF_01007">
    <property type="entry name" value="16SrRNA_methyltr_H"/>
    <property type="match status" value="1"/>
</dbReference>
<keyword evidence="6" id="KW-1185">Reference proteome</keyword>
<protein>
    <recommendedName>
        <fullName evidence="7">S-adenosyl-methyltransferase MraW</fullName>
    </recommendedName>
</protein>
<dbReference type="InterPro" id="IPR029063">
    <property type="entry name" value="SAM-dependent_MTases_sf"/>
</dbReference>